<dbReference type="Proteomes" id="UP001596119">
    <property type="component" value="Unassembled WGS sequence"/>
</dbReference>
<dbReference type="EMBL" id="JBHSQK010000018">
    <property type="protein sequence ID" value="MFC5948502.1"/>
    <property type="molecule type" value="Genomic_DNA"/>
</dbReference>
<proteinExistence type="predicted"/>
<dbReference type="PRINTS" id="PR00413">
    <property type="entry name" value="HADHALOGNASE"/>
</dbReference>
<dbReference type="InterPro" id="IPR023214">
    <property type="entry name" value="HAD_sf"/>
</dbReference>
<dbReference type="InterPro" id="IPR023198">
    <property type="entry name" value="PGP-like_dom2"/>
</dbReference>
<feature type="compositionally biased region" description="Low complexity" evidence="2">
    <location>
        <begin position="10"/>
        <end position="21"/>
    </location>
</feature>
<dbReference type="InterPro" id="IPR036412">
    <property type="entry name" value="HAD-like_sf"/>
</dbReference>
<keyword evidence="1 3" id="KW-0378">Hydrolase</keyword>
<organism evidence="3 4">
    <name type="scientific">Pseudonocardia lutea</name>
    <dbReference type="NCBI Taxonomy" id="2172015"/>
    <lineage>
        <taxon>Bacteria</taxon>
        <taxon>Bacillati</taxon>
        <taxon>Actinomycetota</taxon>
        <taxon>Actinomycetes</taxon>
        <taxon>Pseudonocardiales</taxon>
        <taxon>Pseudonocardiaceae</taxon>
        <taxon>Pseudonocardia</taxon>
    </lineage>
</organism>
<name>A0ABW1I4A4_9PSEU</name>
<dbReference type="InterPro" id="IPR051540">
    <property type="entry name" value="S-2-haloacid_dehalogenase"/>
</dbReference>
<dbReference type="RefSeq" id="WP_379565555.1">
    <property type="nucleotide sequence ID" value="NZ_JBHSQK010000018.1"/>
</dbReference>
<evidence type="ECO:0000313" key="3">
    <source>
        <dbReference type="EMBL" id="MFC5948502.1"/>
    </source>
</evidence>
<dbReference type="GO" id="GO:0016787">
    <property type="term" value="F:hydrolase activity"/>
    <property type="evidence" value="ECO:0007669"/>
    <property type="project" value="UniProtKB-KW"/>
</dbReference>
<dbReference type="Pfam" id="PF00702">
    <property type="entry name" value="Hydrolase"/>
    <property type="match status" value="1"/>
</dbReference>
<feature type="region of interest" description="Disordered" evidence="2">
    <location>
        <begin position="1"/>
        <end position="32"/>
    </location>
</feature>
<dbReference type="Gene3D" id="1.10.150.240">
    <property type="entry name" value="Putative phosphatase, domain 2"/>
    <property type="match status" value="1"/>
</dbReference>
<sequence>MATGHGGRPAGPRATGPTGSPGQIGSAAPRRPRRPRAVLVDVYDTLLRTDGLRRRFVDVGRPEHEYELFLAHALRDAMGFALAGTPVAFARVLTDALRTATGHKLSDDALAHIAEGFTALPAFPDAEPALALLARSRIPAWAVAQGSGDHTSSALDATGLRTFLRGTVASDDLGVLPPDPEAYRLACAAARIDPETTAFLSAHGYLVHGAMRAGLVGALVLRDGEGVPASIDLPHVTGTTLVGTVEALLDLPG</sequence>
<dbReference type="InterPro" id="IPR006439">
    <property type="entry name" value="HAD-SF_hydro_IA"/>
</dbReference>
<dbReference type="PANTHER" id="PTHR43316:SF3">
    <property type="entry name" value="HALOACID DEHALOGENASE, TYPE II (AFU_ORTHOLOGUE AFUA_2G07750)-RELATED"/>
    <property type="match status" value="1"/>
</dbReference>
<keyword evidence="4" id="KW-1185">Reference proteome</keyword>
<dbReference type="PANTHER" id="PTHR43316">
    <property type="entry name" value="HYDROLASE, HALOACID DELAHOGENASE-RELATED"/>
    <property type="match status" value="1"/>
</dbReference>
<comment type="caution">
    <text evidence="3">The sequence shown here is derived from an EMBL/GenBank/DDBJ whole genome shotgun (WGS) entry which is preliminary data.</text>
</comment>
<dbReference type="Gene3D" id="3.40.50.1000">
    <property type="entry name" value="HAD superfamily/HAD-like"/>
    <property type="match status" value="1"/>
</dbReference>
<protein>
    <submittedName>
        <fullName evidence="3">HAD family hydrolase</fullName>
    </submittedName>
</protein>
<accession>A0ABW1I4A4</accession>
<dbReference type="SUPFAM" id="SSF56784">
    <property type="entry name" value="HAD-like"/>
    <property type="match status" value="1"/>
</dbReference>
<evidence type="ECO:0000313" key="4">
    <source>
        <dbReference type="Proteomes" id="UP001596119"/>
    </source>
</evidence>
<gene>
    <name evidence="3" type="ORF">ACFQH9_09475</name>
</gene>
<evidence type="ECO:0000256" key="1">
    <source>
        <dbReference type="ARBA" id="ARBA00022801"/>
    </source>
</evidence>
<reference evidence="4" key="1">
    <citation type="journal article" date="2019" name="Int. J. Syst. Evol. Microbiol.">
        <title>The Global Catalogue of Microorganisms (GCM) 10K type strain sequencing project: providing services to taxonomists for standard genome sequencing and annotation.</title>
        <authorList>
            <consortium name="The Broad Institute Genomics Platform"/>
            <consortium name="The Broad Institute Genome Sequencing Center for Infectious Disease"/>
            <person name="Wu L."/>
            <person name="Ma J."/>
        </authorList>
    </citation>
    <scope>NUCLEOTIDE SEQUENCE [LARGE SCALE GENOMIC DNA]</scope>
    <source>
        <strain evidence="4">CGMCC 4.7397</strain>
    </source>
</reference>
<evidence type="ECO:0000256" key="2">
    <source>
        <dbReference type="SAM" id="MobiDB-lite"/>
    </source>
</evidence>